<reference evidence="11" key="1">
    <citation type="submission" date="2016-04" db="EMBL/GenBank/DDBJ databases">
        <authorList>
            <person name="Antunes L.P."/>
            <person name="Martins L.F."/>
            <person name="Pereira R.V."/>
            <person name="Thomas A.M."/>
            <person name="Barbosa D."/>
            <person name="Nascimento L."/>
            <person name="Silva G.M."/>
            <person name="Condomitti G.W."/>
            <person name="Digiampietri L.A."/>
            <person name="Lombardi K.C."/>
            <person name="Ramos P.L."/>
            <person name="Quaggio R.B."/>
            <person name="Oliveira J.C."/>
            <person name="Pascon R.C."/>
            <person name="Cruz J.B."/>
            <person name="Silva A.M."/>
            <person name="Setubal J.C."/>
        </authorList>
    </citation>
    <scope>NUCLEOTIDE SEQUENCE [LARGE SCALE GENOMIC DNA]</scope>
</reference>
<proteinExistence type="inferred from homology"/>
<feature type="domain" description="ABC transporter" evidence="9">
    <location>
        <begin position="22"/>
        <end position="247"/>
    </location>
</feature>
<dbReference type="SUPFAM" id="SSF52540">
    <property type="entry name" value="P-loop containing nucleoside triphosphate hydrolases"/>
    <property type="match status" value="1"/>
</dbReference>
<dbReference type="PROSITE" id="PS00211">
    <property type="entry name" value="ABC_TRANSPORTER_1"/>
    <property type="match status" value="1"/>
</dbReference>
<keyword evidence="8" id="KW-0472">Membrane</keyword>
<evidence type="ECO:0000259" key="9">
    <source>
        <dbReference type="PROSITE" id="PS50893"/>
    </source>
</evidence>
<evidence type="ECO:0000313" key="10">
    <source>
        <dbReference type="EMBL" id="OTA42179.1"/>
    </source>
</evidence>
<keyword evidence="5" id="KW-0547">Nucleotide-binding</keyword>
<name>A0A1Y2T7A8_SYMTR</name>
<evidence type="ECO:0000256" key="5">
    <source>
        <dbReference type="ARBA" id="ARBA00022741"/>
    </source>
</evidence>
<dbReference type="PROSITE" id="PS50893">
    <property type="entry name" value="ABC_TRANSPORTER_2"/>
    <property type="match status" value="1"/>
</dbReference>
<keyword evidence="7" id="KW-1278">Translocase</keyword>
<sequence>MAASLTEAEVRSARAAAPAVLIEARGLVKRYGDKLAVDGFSLQVRSGEIVGLLGPNGAGKTTAVEMMEGLRRPDAGQSFICGLDVHRQGRALRPRIGIALQAARLPEYATVLEILTLYASFYEDPMPVGDLLRQFSLEEKARTQFSHLSGGQRQRLALAVALIGRPKVLFLDEPTTGLDPQARHALWDVILDLKEEGRAILLTTHYMEEAERLCDRVAVMDHGRILAEGTPRELTRAYGPEAAVELDPGGARVDLAELARLSAVTGVRSEDGRVLLHTANPPATLMALARYAQERSLPLSDLRTRSATMDDVFMALTGRRLRD</sequence>
<evidence type="ECO:0000256" key="3">
    <source>
        <dbReference type="ARBA" id="ARBA00022448"/>
    </source>
</evidence>
<dbReference type="SMART" id="SM00382">
    <property type="entry name" value="AAA"/>
    <property type="match status" value="1"/>
</dbReference>
<dbReference type="Gene3D" id="3.40.50.300">
    <property type="entry name" value="P-loop containing nucleotide triphosphate hydrolases"/>
    <property type="match status" value="1"/>
</dbReference>
<dbReference type="PANTHER" id="PTHR42711:SF5">
    <property type="entry name" value="ABC TRANSPORTER ATP-BINDING PROTEIN NATA"/>
    <property type="match status" value="1"/>
</dbReference>
<gene>
    <name evidence="10" type="ORF">A6D92_01015</name>
</gene>
<evidence type="ECO:0000256" key="7">
    <source>
        <dbReference type="ARBA" id="ARBA00022967"/>
    </source>
</evidence>
<dbReference type="InterPro" id="IPR003593">
    <property type="entry name" value="AAA+_ATPase"/>
</dbReference>
<dbReference type="EMBL" id="LWLV01000048">
    <property type="protein sequence ID" value="OTA42179.1"/>
    <property type="molecule type" value="Genomic_DNA"/>
</dbReference>
<dbReference type="AlphaFoldDB" id="A0A1Y2T7A8"/>
<dbReference type="RefSeq" id="WP_375221189.1">
    <property type="nucleotide sequence ID" value="NZ_JACSIR010000040.1"/>
</dbReference>
<evidence type="ECO:0000256" key="6">
    <source>
        <dbReference type="ARBA" id="ARBA00022840"/>
    </source>
</evidence>
<evidence type="ECO:0000256" key="4">
    <source>
        <dbReference type="ARBA" id="ARBA00022475"/>
    </source>
</evidence>
<dbReference type="Pfam" id="PF00005">
    <property type="entry name" value="ABC_tran"/>
    <property type="match status" value="1"/>
</dbReference>
<dbReference type="Proteomes" id="UP000194267">
    <property type="component" value="Unassembled WGS sequence"/>
</dbReference>
<dbReference type="GO" id="GO:0016887">
    <property type="term" value="F:ATP hydrolysis activity"/>
    <property type="evidence" value="ECO:0007669"/>
    <property type="project" value="InterPro"/>
</dbReference>
<comment type="similarity">
    <text evidence="2">Belongs to the ABC transporter superfamily.</text>
</comment>
<evidence type="ECO:0000256" key="2">
    <source>
        <dbReference type="ARBA" id="ARBA00005417"/>
    </source>
</evidence>
<dbReference type="InterPro" id="IPR017871">
    <property type="entry name" value="ABC_transporter-like_CS"/>
</dbReference>
<dbReference type="InterPro" id="IPR027417">
    <property type="entry name" value="P-loop_NTPase"/>
</dbReference>
<dbReference type="GO" id="GO:0005524">
    <property type="term" value="F:ATP binding"/>
    <property type="evidence" value="ECO:0007669"/>
    <property type="project" value="UniProtKB-KW"/>
</dbReference>
<dbReference type="FunFam" id="3.40.50.300:FF:000589">
    <property type="entry name" value="ABC transporter, ATP-binding subunit"/>
    <property type="match status" value="1"/>
</dbReference>
<organism evidence="10 11">
    <name type="scientific">Symbiobacterium thermophilum</name>
    <dbReference type="NCBI Taxonomy" id="2734"/>
    <lineage>
        <taxon>Bacteria</taxon>
        <taxon>Bacillati</taxon>
        <taxon>Bacillota</taxon>
        <taxon>Clostridia</taxon>
        <taxon>Eubacteriales</taxon>
        <taxon>Symbiobacteriaceae</taxon>
        <taxon>Symbiobacterium</taxon>
    </lineage>
</organism>
<comment type="subcellular location">
    <subcellularLocation>
        <location evidence="1">Cell membrane</location>
    </subcellularLocation>
</comment>
<keyword evidence="6" id="KW-0067">ATP-binding</keyword>
<dbReference type="InterPro" id="IPR003439">
    <property type="entry name" value="ABC_transporter-like_ATP-bd"/>
</dbReference>
<dbReference type="PANTHER" id="PTHR42711">
    <property type="entry name" value="ABC TRANSPORTER ATP-BINDING PROTEIN"/>
    <property type="match status" value="1"/>
</dbReference>
<evidence type="ECO:0000256" key="1">
    <source>
        <dbReference type="ARBA" id="ARBA00004236"/>
    </source>
</evidence>
<protein>
    <recommendedName>
        <fullName evidence="9">ABC transporter domain-containing protein</fullName>
    </recommendedName>
</protein>
<comment type="caution">
    <text evidence="10">The sequence shown here is derived from an EMBL/GenBank/DDBJ whole genome shotgun (WGS) entry which is preliminary data.</text>
</comment>
<keyword evidence="4" id="KW-1003">Cell membrane</keyword>
<keyword evidence="3" id="KW-0813">Transport</keyword>
<dbReference type="GO" id="GO:0005886">
    <property type="term" value="C:plasma membrane"/>
    <property type="evidence" value="ECO:0007669"/>
    <property type="project" value="UniProtKB-SubCell"/>
</dbReference>
<dbReference type="InterPro" id="IPR050763">
    <property type="entry name" value="ABC_transporter_ATP-binding"/>
</dbReference>
<dbReference type="CDD" id="cd03230">
    <property type="entry name" value="ABC_DR_subfamily_A"/>
    <property type="match status" value="1"/>
</dbReference>
<evidence type="ECO:0000256" key="8">
    <source>
        <dbReference type="ARBA" id="ARBA00023136"/>
    </source>
</evidence>
<evidence type="ECO:0000313" key="11">
    <source>
        <dbReference type="Proteomes" id="UP000194267"/>
    </source>
</evidence>
<accession>A0A1Y2T7A8</accession>